<dbReference type="NCBIfam" id="TIGR00461">
    <property type="entry name" value="gcvP"/>
    <property type="match status" value="1"/>
</dbReference>
<dbReference type="FunFam" id="3.40.640.10:FF:000005">
    <property type="entry name" value="Glycine dehydrogenase (decarboxylating), mitochondrial"/>
    <property type="match status" value="1"/>
</dbReference>
<organism evidence="11 12">
    <name type="scientific">Diatrype stigma</name>
    <dbReference type="NCBI Taxonomy" id="117547"/>
    <lineage>
        <taxon>Eukaryota</taxon>
        <taxon>Fungi</taxon>
        <taxon>Dikarya</taxon>
        <taxon>Ascomycota</taxon>
        <taxon>Pezizomycotina</taxon>
        <taxon>Sordariomycetes</taxon>
        <taxon>Xylariomycetidae</taxon>
        <taxon>Xylariales</taxon>
        <taxon>Diatrypaceae</taxon>
        <taxon>Diatrype</taxon>
    </lineage>
</organism>
<dbReference type="Pfam" id="PF21478">
    <property type="entry name" value="GcvP2_C"/>
    <property type="match status" value="1"/>
</dbReference>
<evidence type="ECO:0000256" key="3">
    <source>
        <dbReference type="ARBA" id="ARBA00022898"/>
    </source>
</evidence>
<dbReference type="FunFam" id="3.90.1150.10:FF:000007">
    <property type="entry name" value="Glycine dehydrogenase (decarboxylating), mitochondrial"/>
    <property type="match status" value="1"/>
</dbReference>
<dbReference type="Proteomes" id="UP001320420">
    <property type="component" value="Unassembled WGS sequence"/>
</dbReference>
<name>A0AAN9YKX6_9PEZI</name>
<evidence type="ECO:0000256" key="5">
    <source>
        <dbReference type="ARBA" id="ARBA00049026"/>
    </source>
</evidence>
<dbReference type="EC" id="1.4.4.2" evidence="7"/>
<evidence type="ECO:0000256" key="7">
    <source>
        <dbReference type="RuleBase" id="RU364056"/>
    </source>
</evidence>
<sequence length="1091" mass="119956">MASSSRAIPRCLGQLAAHSRASASPRSRLQLSKSWICHQCAYKVVATTGRRAFSGTSAPRATLEDVNSVPHSADAVASLADLDTFPRRHIGPDDKDTVEMLKALSPPVEDLDAFVAEVIPPDILSGRKLQTHMADKIYSESELQRELRRFRSTIAKRKSFLGQGYYGTHTPAVIQRNVLENPAWYTSYTPYQPEISQGRLECLLNFQTMVTDLTALPIANASLLDEGTAAAEAMTLSLNALPSSRAKREGKTFVVSDSLHSQTIAVMQGRAEGFGISILKLDLTNRKSLAQVEALGDDLVGAMVQYPDTYGYVDNYEALAALVHKQGALMSVATDLLALTLLKPPGLWGADIAFGSAQRFGVPMGYGGPHAAFFAVHEKYKRKIPGRLVGLSKDRLGGKAYRLALQTREQHIRREKATSNVCTSQALLANISALYAIYHGPEGLKAIAERVVRGARVIQAVAESCGFATGRPKASKEPVLFDTVVINFGSREKQLFFKRLTSKTDLEVCDFGQDAVRISVDETTTLPDIELLAYLFESVDLKRETFDKEARSKTAAFVQDILRQQSGPLAIPDTFRRTTSFLDHPVFNTHHSETELLRYIFHLQSKDLSLVHSMIPLGSCTMKLNGTTEMSLISYPEFSQIHPSTKGQLKFGYLKLLQSLQYQLASVTNMFAVSLQPNSGAQGEFAGLRAIRDYLKEHGQGDKKRDICLIPVSAHGTNPASAAMAGMRVVPVKCDVQTGNLDLEDLSAKCEQYKEELGAIMITYPSTYGVFEPGIKQACSLVHQYGGQVYMDGANMNAQIGLCSPGEIGADVCHLNLHKTFCIPHGGGGPGVGPICVKEHLAPYLPAQYKPSPNDRTKRRLADVRGARGHAVSSAPYGSASISLISWAYNSLMGPEGLTHATKITLLNANYLLSRLRPHYPILYTNEHGRCAHEFILDARPFAKSAGVEVIDIAKRLQDYGFHSPTMSWPVAGTLMIEPTESESREELDRFVEALVSIREEIREVEEGKVPRERNVLKMAPHPMRDIVEGDDGTGAWDRSYTREKAAYPLPWLKEKKFWPSVARVDDTYGDLNLFCTCPPVEDTTTVADED</sequence>
<accession>A0AAN9YKX6</accession>
<evidence type="ECO:0000256" key="4">
    <source>
        <dbReference type="ARBA" id="ARBA00023002"/>
    </source>
</evidence>
<dbReference type="GO" id="GO:0005739">
    <property type="term" value="C:mitochondrion"/>
    <property type="evidence" value="ECO:0007669"/>
    <property type="project" value="UniProtKB-SubCell"/>
</dbReference>
<dbReference type="GO" id="GO:0005960">
    <property type="term" value="C:glycine cleavage complex"/>
    <property type="evidence" value="ECO:0007669"/>
    <property type="project" value="TreeGrafter"/>
</dbReference>
<evidence type="ECO:0000256" key="6">
    <source>
        <dbReference type="PIRSR" id="PIRSR603437-50"/>
    </source>
</evidence>
<dbReference type="InterPro" id="IPR049316">
    <property type="entry name" value="GDC-P_C"/>
</dbReference>
<evidence type="ECO:0000259" key="9">
    <source>
        <dbReference type="Pfam" id="PF02347"/>
    </source>
</evidence>
<keyword evidence="7" id="KW-0496">Mitochondrion</keyword>
<comment type="subcellular location">
    <subcellularLocation>
        <location evidence="7">Mitochondrion</location>
    </subcellularLocation>
</comment>
<keyword evidence="12" id="KW-1185">Reference proteome</keyword>
<dbReference type="GO" id="GO:0004375">
    <property type="term" value="F:glycine dehydrogenase (decarboxylating) activity"/>
    <property type="evidence" value="ECO:0007669"/>
    <property type="project" value="UniProtKB-UniRule"/>
</dbReference>
<feature type="domain" description="Glycine dehydrogenase C-terminal" evidence="10">
    <location>
        <begin position="901"/>
        <end position="1022"/>
    </location>
</feature>
<comment type="similarity">
    <text evidence="2 7">Belongs to the GcvP family.</text>
</comment>
<dbReference type="Gene3D" id="3.40.640.10">
    <property type="entry name" value="Type I PLP-dependent aspartate aminotransferase-like (Major domain)"/>
    <property type="match status" value="2"/>
</dbReference>
<evidence type="ECO:0000313" key="12">
    <source>
        <dbReference type="Proteomes" id="UP001320420"/>
    </source>
</evidence>
<feature type="domain" description="Glycine cleavage system P-protein N-terminal" evidence="9">
    <location>
        <begin position="87"/>
        <end position="534"/>
    </location>
</feature>
<keyword evidence="4 7" id="KW-0560">Oxidoreductase</keyword>
<dbReference type="InterPro" id="IPR015422">
    <property type="entry name" value="PyrdxlP-dep_Trfase_small"/>
</dbReference>
<dbReference type="CDD" id="cd00613">
    <property type="entry name" value="GDC-P"/>
    <property type="match status" value="1"/>
</dbReference>
<dbReference type="FunFam" id="3.40.640.10:FF:000224">
    <property type="entry name" value="Probable glycine dehydrogenase (decarboxylating) subunit 2"/>
    <property type="match status" value="1"/>
</dbReference>
<dbReference type="InterPro" id="IPR020581">
    <property type="entry name" value="GDC_P"/>
</dbReference>
<dbReference type="InterPro" id="IPR015421">
    <property type="entry name" value="PyrdxlP-dep_Trfase_major"/>
</dbReference>
<dbReference type="AlphaFoldDB" id="A0AAN9YKX6"/>
<dbReference type="PANTHER" id="PTHR11773">
    <property type="entry name" value="GLYCINE DEHYDROGENASE, DECARBOXYLATING"/>
    <property type="match status" value="1"/>
</dbReference>
<dbReference type="Gene3D" id="3.90.1150.10">
    <property type="entry name" value="Aspartate Aminotransferase, domain 1"/>
    <property type="match status" value="2"/>
</dbReference>
<protein>
    <recommendedName>
        <fullName evidence="7">Glycine cleavage system P protein</fullName>
        <ecNumber evidence="7">1.4.4.2</ecNumber>
    </recommendedName>
</protein>
<evidence type="ECO:0000313" key="11">
    <source>
        <dbReference type="EMBL" id="KAK7746210.1"/>
    </source>
</evidence>
<dbReference type="GO" id="GO:0030170">
    <property type="term" value="F:pyridoxal phosphate binding"/>
    <property type="evidence" value="ECO:0007669"/>
    <property type="project" value="TreeGrafter"/>
</dbReference>
<evidence type="ECO:0000256" key="2">
    <source>
        <dbReference type="ARBA" id="ARBA00010756"/>
    </source>
</evidence>
<reference evidence="11 12" key="1">
    <citation type="submission" date="2024-02" db="EMBL/GenBank/DDBJ databases">
        <title>De novo assembly and annotation of 12 fungi associated with fruit tree decline syndrome in Ontario, Canada.</title>
        <authorList>
            <person name="Sulman M."/>
            <person name="Ellouze W."/>
            <person name="Ilyukhin E."/>
        </authorList>
    </citation>
    <scope>NUCLEOTIDE SEQUENCE [LARGE SCALE GENOMIC DNA]</scope>
    <source>
        <strain evidence="11 12">M11/M66-122</strain>
    </source>
</reference>
<dbReference type="SUPFAM" id="SSF53383">
    <property type="entry name" value="PLP-dependent transferases"/>
    <property type="match status" value="2"/>
</dbReference>
<dbReference type="EMBL" id="JAKJXP020000099">
    <property type="protein sequence ID" value="KAK7746210.1"/>
    <property type="molecule type" value="Genomic_DNA"/>
</dbReference>
<dbReference type="InterPro" id="IPR015424">
    <property type="entry name" value="PyrdxlP-dep_Trfase"/>
</dbReference>
<keyword evidence="7" id="KW-0809">Transit peptide</keyword>
<dbReference type="GO" id="GO:0019464">
    <property type="term" value="P:glycine decarboxylation via glycine cleavage system"/>
    <property type="evidence" value="ECO:0007669"/>
    <property type="project" value="TreeGrafter"/>
</dbReference>
<keyword evidence="8" id="KW-0175">Coiled coil</keyword>
<feature type="modified residue" description="N6-(pyridoxal phosphate)lysine" evidence="6">
    <location>
        <position position="819"/>
    </location>
</feature>
<evidence type="ECO:0000256" key="1">
    <source>
        <dbReference type="ARBA" id="ARBA00001933"/>
    </source>
</evidence>
<dbReference type="PANTHER" id="PTHR11773:SF1">
    <property type="entry name" value="GLYCINE DEHYDROGENASE (DECARBOXYLATING), MITOCHONDRIAL"/>
    <property type="match status" value="1"/>
</dbReference>
<evidence type="ECO:0000256" key="8">
    <source>
        <dbReference type="SAM" id="Coils"/>
    </source>
</evidence>
<feature type="coiled-coil region" evidence="8">
    <location>
        <begin position="736"/>
        <end position="763"/>
    </location>
</feature>
<dbReference type="InterPro" id="IPR049315">
    <property type="entry name" value="GDC-P_N"/>
</dbReference>
<keyword evidence="3 6" id="KW-0663">Pyridoxal phosphate</keyword>
<dbReference type="GO" id="GO:0016594">
    <property type="term" value="F:glycine binding"/>
    <property type="evidence" value="ECO:0007669"/>
    <property type="project" value="TreeGrafter"/>
</dbReference>
<dbReference type="Pfam" id="PF02347">
    <property type="entry name" value="GDC-P"/>
    <property type="match status" value="1"/>
</dbReference>
<proteinExistence type="inferred from homology"/>
<gene>
    <name evidence="11" type="primary">GCV2</name>
    <name evidence="11" type="ORF">SLS62_009426</name>
</gene>
<comment type="function">
    <text evidence="7">The glycine cleavage system catalyzes the degradation of glycine.</text>
</comment>
<dbReference type="InterPro" id="IPR003437">
    <property type="entry name" value="GcvP"/>
</dbReference>
<comment type="subunit">
    <text evidence="7">The glycine cleavage system is composed of four proteins: P, T, L and H.</text>
</comment>
<comment type="caution">
    <text evidence="11">The sequence shown here is derived from an EMBL/GenBank/DDBJ whole genome shotgun (WGS) entry which is preliminary data.</text>
</comment>
<comment type="catalytic activity">
    <reaction evidence="5 7">
        <text>N(6)-[(R)-lipoyl]-L-lysyl-[glycine-cleavage complex H protein] + glycine + H(+) = N(6)-[(R)-S(8)-aminomethyldihydrolipoyl]-L-lysyl-[glycine-cleavage complex H protein] + CO2</text>
        <dbReference type="Rhea" id="RHEA:24304"/>
        <dbReference type="Rhea" id="RHEA-COMP:10494"/>
        <dbReference type="Rhea" id="RHEA-COMP:10495"/>
        <dbReference type="ChEBI" id="CHEBI:15378"/>
        <dbReference type="ChEBI" id="CHEBI:16526"/>
        <dbReference type="ChEBI" id="CHEBI:57305"/>
        <dbReference type="ChEBI" id="CHEBI:83099"/>
        <dbReference type="ChEBI" id="CHEBI:83143"/>
        <dbReference type="EC" id="1.4.4.2"/>
    </reaction>
</comment>
<evidence type="ECO:0000259" key="10">
    <source>
        <dbReference type="Pfam" id="PF21478"/>
    </source>
</evidence>
<comment type="cofactor">
    <cofactor evidence="1 6 7">
        <name>pyridoxal 5'-phosphate</name>
        <dbReference type="ChEBI" id="CHEBI:597326"/>
    </cofactor>
</comment>